<dbReference type="OrthoDB" id="9800258at2"/>
<keyword evidence="2" id="KW-1185">Reference proteome</keyword>
<reference evidence="1 2" key="1">
    <citation type="submission" date="2017-02" db="EMBL/GenBank/DDBJ databases">
        <title>Draft genome sequence of Haemophilus felis CCUG 31170 type strain.</title>
        <authorList>
            <person name="Engstrom-Jakobsson H."/>
            <person name="Salva-Serra F."/>
            <person name="Thorell K."/>
            <person name="Gonzales-Siles L."/>
            <person name="Karlsson R."/>
            <person name="Boulund F."/>
            <person name="Engstrand L."/>
            <person name="Kristiansson E."/>
            <person name="Moore E."/>
        </authorList>
    </citation>
    <scope>NUCLEOTIDE SEQUENCE [LARGE SCALE GENOMIC DNA]</scope>
    <source>
        <strain evidence="1 2">CCUG 31170</strain>
    </source>
</reference>
<comment type="caution">
    <text evidence="1">The sequence shown here is derived from an EMBL/GenBank/DDBJ whole genome shotgun (WGS) entry which is preliminary data.</text>
</comment>
<dbReference type="STRING" id="123822.B0188_03005"/>
<accession>A0A1T0B6D7</accession>
<protein>
    <recommendedName>
        <fullName evidence="3">Addiction module protein</fullName>
    </recommendedName>
</protein>
<dbReference type="Pfam" id="PF05973">
    <property type="entry name" value="Gp49"/>
    <property type="match status" value="1"/>
</dbReference>
<proteinExistence type="predicted"/>
<dbReference type="InterPro" id="IPR009241">
    <property type="entry name" value="HigB-like"/>
</dbReference>
<dbReference type="NCBIfam" id="TIGR02683">
    <property type="entry name" value="upstrm_HI1419"/>
    <property type="match status" value="1"/>
</dbReference>
<dbReference type="Proteomes" id="UP000190023">
    <property type="component" value="Unassembled WGS sequence"/>
</dbReference>
<evidence type="ECO:0008006" key="3">
    <source>
        <dbReference type="Google" id="ProtNLM"/>
    </source>
</evidence>
<dbReference type="PANTHER" id="PTHR41791">
    <property type="entry name" value="SSL7039 PROTEIN"/>
    <property type="match status" value="1"/>
</dbReference>
<dbReference type="EMBL" id="MUYB01000012">
    <property type="protein sequence ID" value="OOS05763.1"/>
    <property type="molecule type" value="Genomic_DNA"/>
</dbReference>
<evidence type="ECO:0000313" key="2">
    <source>
        <dbReference type="Proteomes" id="UP000190023"/>
    </source>
</evidence>
<sequence>MFIIEETDIFSEWLENLADPLAVLHIVKRIERAKLGNFGDHKSVGNGVFEMRITQGKGYRIYYARKGEITYLLISGGDKSTQQSDIEKAKAMWQQIKQEQHNDH</sequence>
<dbReference type="PANTHER" id="PTHR41791:SF1">
    <property type="entry name" value="SSL7039 PROTEIN"/>
    <property type="match status" value="1"/>
</dbReference>
<dbReference type="AlphaFoldDB" id="A0A1T0B6D7"/>
<organism evidence="1 2">
    <name type="scientific">[Haemophilus] felis</name>
    <dbReference type="NCBI Taxonomy" id="123822"/>
    <lineage>
        <taxon>Bacteria</taxon>
        <taxon>Pseudomonadati</taxon>
        <taxon>Pseudomonadota</taxon>
        <taxon>Gammaproteobacteria</taxon>
        <taxon>Pasteurellales</taxon>
        <taxon>Pasteurellaceae</taxon>
    </lineage>
</organism>
<dbReference type="InterPro" id="IPR014056">
    <property type="entry name" value="TypeIITA-like_toxin_pred"/>
</dbReference>
<evidence type="ECO:0000313" key="1">
    <source>
        <dbReference type="EMBL" id="OOS05763.1"/>
    </source>
</evidence>
<dbReference type="PIRSF" id="PIRSF028744">
    <property type="entry name" value="Addict_mod_HI1419"/>
    <property type="match status" value="1"/>
</dbReference>
<gene>
    <name evidence="1" type="ORF">B0188_03005</name>
</gene>
<name>A0A1T0B6D7_9PAST</name>